<dbReference type="EMBL" id="BTGD01000025">
    <property type="protein sequence ID" value="GMM59037.1"/>
    <property type="molecule type" value="Genomic_DNA"/>
</dbReference>
<evidence type="ECO:0000256" key="1">
    <source>
        <dbReference type="SAM" id="MobiDB-lite"/>
    </source>
</evidence>
<protein>
    <submittedName>
        <fullName evidence="2">Uncharacterized protein</fullName>
    </submittedName>
</protein>
<comment type="caution">
    <text evidence="2">The sequence shown here is derived from an EMBL/GenBank/DDBJ whole genome shotgun (WGS) entry which is preliminary data.</text>
</comment>
<evidence type="ECO:0000313" key="3">
    <source>
        <dbReference type="Proteomes" id="UP001377567"/>
    </source>
</evidence>
<dbReference type="AlphaFoldDB" id="A0AAV5S830"/>
<proteinExistence type="predicted"/>
<reference evidence="2 3" key="1">
    <citation type="journal article" date="2023" name="Elife">
        <title>Identification of key yeast species and microbe-microbe interactions impacting larval growth of Drosophila in the wild.</title>
        <authorList>
            <person name="Mure A."/>
            <person name="Sugiura Y."/>
            <person name="Maeda R."/>
            <person name="Honda K."/>
            <person name="Sakurai N."/>
            <person name="Takahashi Y."/>
            <person name="Watada M."/>
            <person name="Katoh T."/>
            <person name="Gotoh A."/>
            <person name="Gotoh Y."/>
            <person name="Taniguchi I."/>
            <person name="Nakamura K."/>
            <person name="Hayashi T."/>
            <person name="Katayama T."/>
            <person name="Uemura T."/>
            <person name="Hattori Y."/>
        </authorList>
    </citation>
    <scope>NUCLEOTIDE SEQUENCE [LARGE SCALE GENOMIC DNA]</scope>
    <source>
        <strain evidence="2 3">KH-74</strain>
    </source>
</reference>
<sequence length="90" mass="10565">MNNSIITLYDDIPEGLPGWCVQIYYESIFPRENPIWSTDEELYNNIPSNPEIVGGMPRRRPPNRRETEYVPNDVYPEFCPDSDLDKENVE</sequence>
<organism evidence="2 3">
    <name type="scientific">Maudiozyma humilis</name>
    <name type="common">Sour dough yeast</name>
    <name type="synonym">Kazachstania humilis</name>
    <dbReference type="NCBI Taxonomy" id="51915"/>
    <lineage>
        <taxon>Eukaryota</taxon>
        <taxon>Fungi</taxon>
        <taxon>Dikarya</taxon>
        <taxon>Ascomycota</taxon>
        <taxon>Saccharomycotina</taxon>
        <taxon>Saccharomycetes</taxon>
        <taxon>Saccharomycetales</taxon>
        <taxon>Saccharomycetaceae</taxon>
        <taxon>Maudiozyma</taxon>
    </lineage>
</organism>
<keyword evidence="3" id="KW-1185">Reference proteome</keyword>
<name>A0AAV5S830_MAUHU</name>
<accession>A0AAV5S830</accession>
<gene>
    <name evidence="2" type="ORF">DAKH74_056540</name>
</gene>
<dbReference type="Proteomes" id="UP001377567">
    <property type="component" value="Unassembled WGS sequence"/>
</dbReference>
<evidence type="ECO:0000313" key="2">
    <source>
        <dbReference type="EMBL" id="GMM59037.1"/>
    </source>
</evidence>
<feature type="region of interest" description="Disordered" evidence="1">
    <location>
        <begin position="53"/>
        <end position="90"/>
    </location>
</feature>